<dbReference type="OrthoDB" id="6255455at2759"/>
<dbReference type="EMBL" id="CAAALY010071822">
    <property type="protein sequence ID" value="VEL25126.1"/>
    <property type="molecule type" value="Genomic_DNA"/>
</dbReference>
<comment type="caution">
    <text evidence="1">The sequence shown here is derived from an EMBL/GenBank/DDBJ whole genome shotgun (WGS) entry which is preliminary data.</text>
</comment>
<gene>
    <name evidence="1" type="ORF">PXEA_LOCUS18566</name>
</gene>
<evidence type="ECO:0000313" key="1">
    <source>
        <dbReference type="EMBL" id="VEL25126.1"/>
    </source>
</evidence>
<protein>
    <recommendedName>
        <fullName evidence="3">Protein kinase domain-containing protein</fullName>
    </recommendedName>
</protein>
<dbReference type="InterPro" id="IPR011009">
    <property type="entry name" value="Kinase-like_dom_sf"/>
</dbReference>
<proteinExistence type="predicted"/>
<dbReference type="Proteomes" id="UP000784294">
    <property type="component" value="Unassembled WGS sequence"/>
</dbReference>
<organism evidence="1 2">
    <name type="scientific">Protopolystoma xenopodis</name>
    <dbReference type="NCBI Taxonomy" id="117903"/>
    <lineage>
        <taxon>Eukaryota</taxon>
        <taxon>Metazoa</taxon>
        <taxon>Spiralia</taxon>
        <taxon>Lophotrochozoa</taxon>
        <taxon>Platyhelminthes</taxon>
        <taxon>Monogenea</taxon>
        <taxon>Polyopisthocotylea</taxon>
        <taxon>Polystomatidea</taxon>
        <taxon>Polystomatidae</taxon>
        <taxon>Protopolystoma</taxon>
    </lineage>
</organism>
<sequence length="101" mass="11289">MHSFSAILRGFYSYALARGLPVRLCFSSPIRVFRLFTELCSAGTLADLAPLRPSEGLVRQFTHDLVQALIYLHERVSLLLFFPQSVTAHAILGHALFIDTV</sequence>
<evidence type="ECO:0008006" key="3">
    <source>
        <dbReference type="Google" id="ProtNLM"/>
    </source>
</evidence>
<name>A0A448X0P9_9PLAT</name>
<dbReference type="SUPFAM" id="SSF56112">
    <property type="entry name" value="Protein kinase-like (PK-like)"/>
    <property type="match status" value="1"/>
</dbReference>
<accession>A0A448X0P9</accession>
<reference evidence="1" key="1">
    <citation type="submission" date="2018-11" db="EMBL/GenBank/DDBJ databases">
        <authorList>
            <consortium name="Pathogen Informatics"/>
        </authorList>
    </citation>
    <scope>NUCLEOTIDE SEQUENCE</scope>
</reference>
<keyword evidence="2" id="KW-1185">Reference proteome</keyword>
<evidence type="ECO:0000313" key="2">
    <source>
        <dbReference type="Proteomes" id="UP000784294"/>
    </source>
</evidence>
<dbReference type="AlphaFoldDB" id="A0A448X0P9"/>